<keyword evidence="1" id="KW-0812">Transmembrane</keyword>
<feature type="transmembrane region" description="Helical" evidence="1">
    <location>
        <begin position="218"/>
        <end position="245"/>
    </location>
</feature>
<dbReference type="EMBL" id="LFCV01000018">
    <property type="protein sequence ID" value="KMJ46511.1"/>
    <property type="molecule type" value="Genomic_DNA"/>
</dbReference>
<feature type="transmembrane region" description="Helical" evidence="1">
    <location>
        <begin position="175"/>
        <end position="198"/>
    </location>
</feature>
<feature type="transmembrane region" description="Helical" evidence="1">
    <location>
        <begin position="116"/>
        <end position="140"/>
    </location>
</feature>
<proteinExistence type="predicted"/>
<dbReference type="PATRIC" id="fig|880157.4.peg.679"/>
<protein>
    <recommendedName>
        <fullName evidence="4">Transmembrane protein</fullName>
    </recommendedName>
</protein>
<accession>A0A0J5FWD1</accession>
<evidence type="ECO:0000313" key="3">
    <source>
        <dbReference type="Proteomes" id="UP000036277"/>
    </source>
</evidence>
<keyword evidence="3" id="KW-1185">Reference proteome</keyword>
<sequence>MDNPNIDQNLENTSNNATNGNSIFIPNGQTINVSATIGWIGDAWDFITPKLGMWIIMGIIYGIIQLSMIFIPLFGFILPNLLDPLFVAGIIAICERQRTSGKFELGRFFDGFKYKCGDLLVVGLIVCGIQMISSLLIALIDGNDLYQAVFGDFYSYINYDSIIAYNDSELSFLSLMITLISLFLSTACSWFAPALIILKNFNVGKALSISLNAISKNILGVILFFIFMYLLIFISTIPLFLGILITAPLYMATSYSSYCRVFYKKSESLEQAVK</sequence>
<feature type="transmembrane region" description="Helical" evidence="1">
    <location>
        <begin position="51"/>
        <end position="71"/>
    </location>
</feature>
<dbReference type="RefSeq" id="WP_047961951.1">
    <property type="nucleotide sequence ID" value="NZ_CAWMBG010000018.1"/>
</dbReference>
<evidence type="ECO:0000256" key="1">
    <source>
        <dbReference type="SAM" id="Phobius"/>
    </source>
</evidence>
<dbReference type="Proteomes" id="UP000036277">
    <property type="component" value="Unassembled WGS sequence"/>
</dbReference>
<organism evidence="2 3">
    <name type="scientific">Xenorhabdus khoisanae</name>
    <dbReference type="NCBI Taxonomy" id="880157"/>
    <lineage>
        <taxon>Bacteria</taxon>
        <taxon>Pseudomonadati</taxon>
        <taxon>Pseudomonadota</taxon>
        <taxon>Gammaproteobacteria</taxon>
        <taxon>Enterobacterales</taxon>
        <taxon>Morganellaceae</taxon>
        <taxon>Xenorhabdus</taxon>
    </lineage>
</organism>
<evidence type="ECO:0000313" key="2">
    <source>
        <dbReference type="EMBL" id="KMJ46511.1"/>
    </source>
</evidence>
<dbReference type="STRING" id="880157.AB204_03270"/>
<reference evidence="2 3" key="1">
    <citation type="submission" date="2015-06" db="EMBL/GenBank/DDBJ databases">
        <title>Draft Whole-Genome Sequence of the Entomopathogenic Bacterium Xenorhabdus khoisanae.</title>
        <authorList>
            <person name="Naidoo S."/>
            <person name="Featherston J."/>
            <person name="Gray V.M."/>
        </authorList>
    </citation>
    <scope>NUCLEOTIDE SEQUENCE [LARGE SCALE GENOMIC DNA]</scope>
    <source>
        <strain evidence="2 3">MCB</strain>
    </source>
</reference>
<dbReference type="AlphaFoldDB" id="A0A0J5FWD1"/>
<keyword evidence="1" id="KW-1133">Transmembrane helix</keyword>
<dbReference type="InterPro" id="IPR047798">
    <property type="entry name" value="BPSS1780-like"/>
</dbReference>
<dbReference type="OrthoDB" id="5298483at2"/>
<evidence type="ECO:0008006" key="4">
    <source>
        <dbReference type="Google" id="ProtNLM"/>
    </source>
</evidence>
<comment type="caution">
    <text evidence="2">The sequence shown here is derived from an EMBL/GenBank/DDBJ whole genome shotgun (WGS) entry which is preliminary data.</text>
</comment>
<name>A0A0J5FWD1_9GAMM</name>
<keyword evidence="1" id="KW-0472">Membrane</keyword>
<gene>
    <name evidence="2" type="ORF">AB204_03270</name>
</gene>
<dbReference type="NCBIfam" id="NF041043">
    <property type="entry name" value="BPSS1780_fam"/>
    <property type="match status" value="1"/>
</dbReference>